<dbReference type="RefSeq" id="WP_201365170.1">
    <property type="nucleotide sequence ID" value="NZ_BNJJ01000018.1"/>
</dbReference>
<name>A0ABQ3VN16_9CHLR</name>
<dbReference type="InterPro" id="IPR020287">
    <property type="entry name" value="Tail_sheath_C"/>
</dbReference>
<evidence type="ECO:0000313" key="3">
    <source>
        <dbReference type="EMBL" id="GHO87629.1"/>
    </source>
</evidence>
<dbReference type="PANTHER" id="PTHR35861:SF1">
    <property type="entry name" value="PHAGE TAIL SHEATH PROTEIN"/>
    <property type="match status" value="1"/>
</dbReference>
<gene>
    <name evidence="3" type="ORF">KSZ_56350</name>
</gene>
<dbReference type="Proteomes" id="UP000635565">
    <property type="component" value="Unassembled WGS sequence"/>
</dbReference>
<comment type="similarity">
    <text evidence="1">Belongs to the myoviridae tail sheath protein family.</text>
</comment>
<feature type="domain" description="Tail sheath protein C-terminal" evidence="2">
    <location>
        <begin position="849"/>
        <end position="945"/>
    </location>
</feature>
<dbReference type="EMBL" id="BNJJ01000018">
    <property type="protein sequence ID" value="GHO87629.1"/>
    <property type="molecule type" value="Genomic_DNA"/>
</dbReference>
<dbReference type="InterPro" id="IPR052042">
    <property type="entry name" value="Tail_sheath_structural"/>
</dbReference>
<dbReference type="Gene3D" id="3.40.50.11780">
    <property type="match status" value="2"/>
</dbReference>
<dbReference type="Pfam" id="PF17482">
    <property type="entry name" value="Phage_sheath_1C"/>
    <property type="match status" value="1"/>
</dbReference>
<proteinExistence type="inferred from homology"/>
<accession>A0ABQ3VN16</accession>
<evidence type="ECO:0000259" key="2">
    <source>
        <dbReference type="Pfam" id="PF17482"/>
    </source>
</evidence>
<sequence length="960" mass="106434">MTLTFQGRLPGIVCDAALPTSQANSLRLDVAAFVGFAERGPLDQPVAVEDMSQYHAVFGGDLLLARQQKNSQPIYAHLPTAVQAFFDNGGRRCYVVRVAGEGARSNRFRLPGLLAWDQQTLKTVIAPAAWVGRWSNAMRIGTQLRDTPLASISPKFTASNDGVEFDLIVPFRSSIRIGDVLRLQFDGPDKPVMFCSVDALKNTSNATAGMQALPVTVQSKADMQLAFTRTTGSLPTAPQKIEVLQQDNAKSSQPASYQPIVLSYSQASFEQASQFEGGYRLQIELPEATAIMVGDVLIIDDTLRFPVGVVEEESVSQGTKKLRVISRSPYWQLIPNGVERLTETGWQPITLSVHHLIAPLYPDQEYTLHLPTSELVDINDILRVTYKERKLLFPICDTGLTQAQHDDSPDEIATLQAISRTALWEMQNPASTTYGTLMQIDLLSFDLVIQEGLVTEETWQSLRFGPGANYWIDTCVPQTMPGTLQTDASPQRIPGLDTSRSSRLGAPLIDGSTAPLYFPLSMDETLNLAEFASPLHEEKNSAASYSLASKDGLVQFDPTKLFLDTRLANVSARDLFNVANQLLYLNSDPAIQPLQKLHSLLSIDEIGFIALPDLVHRGWGAGEDKPVQSVLADQTDHSRFQTCDALRNINPLMGSTCDDPLPIRLLPAEDELPEPRQQLNNLPVLQTIEQYEQQNLLQDQLQVQRALVNFCAARAEVLAVLSLPQHFKRREALEWQRKFITEQSGVMEDALLSYAAVYHPWIQAREEVTPELASLRAYPPDGAVCGMIATRELLRGPWIAPANVPLLGAVGLTPTLSTADWADLFNAQINLLRQQPGQFAVLSAHTLSTDSQLLQISVRRLMIFLRKLALQRGMQYVFETNDERFRQRVQASFERTLTLLLEQGALNAFEVVTGSEVNTINDIYNGRFLIALKVAPTQPIEFITIVLLRAGEDLLETVER</sequence>
<evidence type="ECO:0000256" key="1">
    <source>
        <dbReference type="ARBA" id="ARBA00008005"/>
    </source>
</evidence>
<keyword evidence="4" id="KW-1185">Reference proteome</keyword>
<reference evidence="3 4" key="1">
    <citation type="journal article" date="2021" name="Int. J. Syst. Evol. Microbiol.">
        <title>Reticulibacter mediterranei gen. nov., sp. nov., within the new family Reticulibacteraceae fam. nov., and Ktedonospora formicarum gen. nov., sp. nov., Ktedonobacter robiniae sp. nov., Dictyobacter formicarum sp. nov. and Dictyobacter arantiisoli sp. nov., belonging to the class Ktedonobacteria.</title>
        <authorList>
            <person name="Yabe S."/>
            <person name="Zheng Y."/>
            <person name="Wang C.M."/>
            <person name="Sakai Y."/>
            <person name="Abe K."/>
            <person name="Yokota A."/>
            <person name="Donadio S."/>
            <person name="Cavaletti L."/>
            <person name="Monciardini P."/>
        </authorList>
    </citation>
    <scope>NUCLEOTIDE SEQUENCE [LARGE SCALE GENOMIC DNA]</scope>
    <source>
        <strain evidence="3 4">SOSP1-9</strain>
    </source>
</reference>
<dbReference type="PANTHER" id="PTHR35861">
    <property type="match status" value="1"/>
</dbReference>
<comment type="caution">
    <text evidence="3">The sequence shown here is derived from an EMBL/GenBank/DDBJ whole genome shotgun (WGS) entry which is preliminary data.</text>
</comment>
<protein>
    <recommendedName>
        <fullName evidence="2">Tail sheath protein C-terminal domain-containing protein</fullName>
    </recommendedName>
</protein>
<organism evidence="3 4">
    <name type="scientific">Dictyobacter formicarum</name>
    <dbReference type="NCBI Taxonomy" id="2778368"/>
    <lineage>
        <taxon>Bacteria</taxon>
        <taxon>Bacillati</taxon>
        <taxon>Chloroflexota</taxon>
        <taxon>Ktedonobacteria</taxon>
        <taxon>Ktedonobacterales</taxon>
        <taxon>Dictyobacteraceae</taxon>
        <taxon>Dictyobacter</taxon>
    </lineage>
</organism>
<evidence type="ECO:0000313" key="4">
    <source>
        <dbReference type="Proteomes" id="UP000635565"/>
    </source>
</evidence>